<keyword evidence="2" id="KW-1185">Reference proteome</keyword>
<evidence type="ECO:0000313" key="2">
    <source>
        <dbReference type="Proteomes" id="UP001150603"/>
    </source>
</evidence>
<reference evidence="1" key="1">
    <citation type="submission" date="2022-07" db="EMBL/GenBank/DDBJ databases">
        <title>Phylogenomic reconstructions and comparative analyses of Kickxellomycotina fungi.</title>
        <authorList>
            <person name="Reynolds N.K."/>
            <person name="Stajich J.E."/>
            <person name="Barry K."/>
            <person name="Grigoriev I.V."/>
            <person name="Crous P."/>
            <person name="Smith M.E."/>
        </authorList>
    </citation>
    <scope>NUCLEOTIDE SEQUENCE</scope>
    <source>
        <strain evidence="1">NRRL 5244</strain>
    </source>
</reference>
<evidence type="ECO:0000313" key="1">
    <source>
        <dbReference type="EMBL" id="KAJ1939307.1"/>
    </source>
</evidence>
<sequence length="625" mass="69155">AVLAAAHKVLGPRTSAPAGPSLPTIFSIFIGFMSTNILSSSLIRLGPQYLEPVFGNVLPYLNYFYGIMFSFILGGLMGSSYWRYILSAMSPAKKRKGDPLTIDTKTTRAIAMAFDLAAILTALAPVRATYLFRYSDMVSPMWGPMIVYCLFTFPVFLLGGFIAVLSAARISYNPQSKALQGAISIAYLSAVGMSIWLGHMFARPQVACTGILFNAVFAGLSSVIIKLLTGYQESVDTVDTLEALKAASPDGKLEKDAEELNANLRDRQIRKLRFLPAGAVLFFALTTFFSQPTCTNGLTAANNRNTTNYHMLSRRESITGWVTVSDETERELRLLRSGHSIIGGQWNSTGESIFGVFYYPDAVRLVKGRETNPVFKSKGKKITEKSLIGDGSERALQIGLGIGVSARSLHEQNVRVDIVEIDPEVYKAAVDYFMLPKNLNGVYLQDGRAFVNKSPEHTYDYIVHDVFTGGSVPSSLFSESAVSQMERILKPNGVLAMNYVGIPTDTRSLYHVARTISTAFSHVRCFAETLDDTDTLTNMMFFASNSPLEFDITPNVLHAMDESSIRSRMLAKMEEREINLDAAFADDVQPITDEWNPLPQWQVGSAIAHWKAMRDLFPAEYWLNY</sequence>
<accession>A0ACC1J6F7</accession>
<gene>
    <name evidence="1" type="ORF">FBU59_004166</name>
</gene>
<protein>
    <submittedName>
        <fullName evidence="1">Uncharacterized protein</fullName>
    </submittedName>
</protein>
<name>A0ACC1J6F7_9FUNG</name>
<feature type="non-terminal residue" evidence="1">
    <location>
        <position position="1"/>
    </location>
</feature>
<dbReference type="EMBL" id="JANBPW010002890">
    <property type="protein sequence ID" value="KAJ1939307.1"/>
    <property type="molecule type" value="Genomic_DNA"/>
</dbReference>
<comment type="caution">
    <text evidence="1">The sequence shown here is derived from an EMBL/GenBank/DDBJ whole genome shotgun (WGS) entry which is preliminary data.</text>
</comment>
<organism evidence="1 2">
    <name type="scientific">Linderina macrospora</name>
    <dbReference type="NCBI Taxonomy" id="4868"/>
    <lineage>
        <taxon>Eukaryota</taxon>
        <taxon>Fungi</taxon>
        <taxon>Fungi incertae sedis</taxon>
        <taxon>Zoopagomycota</taxon>
        <taxon>Kickxellomycotina</taxon>
        <taxon>Kickxellomycetes</taxon>
        <taxon>Kickxellales</taxon>
        <taxon>Kickxellaceae</taxon>
        <taxon>Linderina</taxon>
    </lineage>
</organism>
<dbReference type="Proteomes" id="UP001150603">
    <property type="component" value="Unassembled WGS sequence"/>
</dbReference>
<proteinExistence type="predicted"/>